<comment type="catalytic activity">
    <reaction evidence="1 4">
        <text>Exolytic cleavage of the (1-&gt;4)-beta-glycosidic linkage between N-acetylmuramic acid (MurNAc) and N-acetylglucosamine (GlcNAc) residues in peptidoglycan, from either the reducing or the non-reducing ends of the peptidoglycan chains, with concomitant formation of a 1,6-anhydrobond in the MurNAc residue.</text>
        <dbReference type="EC" id="4.2.2.n1"/>
    </reaction>
</comment>
<protein>
    <recommendedName>
        <fullName evidence="4">Membrane-bound lytic murein transglycosylase A</fullName>
        <ecNumber evidence="4">4.2.2.n1</ecNumber>
    </recommendedName>
    <alternativeName>
        <fullName evidence="4">Murein hydrolase A</fullName>
    </alternativeName>
</protein>
<dbReference type="Proteomes" id="UP000005317">
    <property type="component" value="Unassembled WGS sequence"/>
</dbReference>
<organism evidence="7 8">
    <name type="scientific">Thiothrix nivea (strain ATCC 35100 / DSM 5205 / JP2)</name>
    <dbReference type="NCBI Taxonomy" id="870187"/>
    <lineage>
        <taxon>Bacteria</taxon>
        <taxon>Pseudomonadati</taxon>
        <taxon>Pseudomonadota</taxon>
        <taxon>Gammaproteobacteria</taxon>
        <taxon>Thiotrichales</taxon>
        <taxon>Thiotrichaceae</taxon>
        <taxon>Thiothrix</taxon>
    </lineage>
</organism>
<keyword evidence="5" id="KW-0732">Signal</keyword>
<dbReference type="PANTHER" id="PTHR30124:SF0">
    <property type="entry name" value="MEMBRANE-BOUND LYTIC MUREIN TRANSGLYCOSYLASE A"/>
    <property type="match status" value="1"/>
</dbReference>
<evidence type="ECO:0000259" key="6">
    <source>
        <dbReference type="SMART" id="SM00925"/>
    </source>
</evidence>
<dbReference type="PANTHER" id="PTHR30124">
    <property type="entry name" value="MEMBRANE-BOUND LYTIC MUREIN TRANSGLYCOSYLASE A"/>
    <property type="match status" value="1"/>
</dbReference>
<dbReference type="AlphaFoldDB" id="A0A656HHG4"/>
<name>A0A656HHG4_THINJ</name>
<feature type="signal peptide" evidence="5">
    <location>
        <begin position="1"/>
        <end position="22"/>
    </location>
</feature>
<evidence type="ECO:0000256" key="1">
    <source>
        <dbReference type="ARBA" id="ARBA00001420"/>
    </source>
</evidence>
<dbReference type="SMART" id="SM00925">
    <property type="entry name" value="MltA"/>
    <property type="match status" value="1"/>
</dbReference>
<dbReference type="CDD" id="cd14485">
    <property type="entry name" value="mltA_like_LT_A"/>
    <property type="match status" value="1"/>
</dbReference>
<dbReference type="InterPro" id="IPR036908">
    <property type="entry name" value="RlpA-like_sf"/>
</dbReference>
<dbReference type="Pfam" id="PF03562">
    <property type="entry name" value="MltA"/>
    <property type="match status" value="1"/>
</dbReference>
<proteinExistence type="predicted"/>
<keyword evidence="8" id="KW-1185">Reference proteome</keyword>
<keyword evidence="3 4" id="KW-0961">Cell wall biogenesis/degradation</keyword>
<dbReference type="RefSeq" id="WP_002709552.1">
    <property type="nucleotide sequence ID" value="NZ_JH651384.1"/>
</dbReference>
<evidence type="ECO:0000256" key="2">
    <source>
        <dbReference type="ARBA" id="ARBA00023239"/>
    </source>
</evidence>
<dbReference type="Gene3D" id="2.40.240.50">
    <property type="entry name" value="Barwin-like endoglucanases"/>
    <property type="match status" value="1"/>
</dbReference>
<reference evidence="8" key="1">
    <citation type="journal article" date="2011" name="Stand. Genomic Sci.">
        <title>Genome sequence of the filamentous, gliding Thiothrix nivea neotype strain (JP2(T)).</title>
        <authorList>
            <person name="Lapidus A."/>
            <person name="Nolan M."/>
            <person name="Lucas S."/>
            <person name="Glavina Del Rio T."/>
            <person name="Tice H."/>
            <person name="Cheng J.F."/>
            <person name="Tapia R."/>
            <person name="Han C."/>
            <person name="Goodwin L."/>
            <person name="Pitluck S."/>
            <person name="Liolios K."/>
            <person name="Pagani I."/>
            <person name="Ivanova N."/>
            <person name="Huntemann M."/>
            <person name="Mavromatis K."/>
            <person name="Mikhailova N."/>
            <person name="Pati A."/>
            <person name="Chen A."/>
            <person name="Palaniappan K."/>
            <person name="Land M."/>
            <person name="Brambilla E.M."/>
            <person name="Rohde M."/>
            <person name="Abt B."/>
            <person name="Verbarg S."/>
            <person name="Goker M."/>
            <person name="Bristow J."/>
            <person name="Eisen J.A."/>
            <person name="Markowitz V."/>
            <person name="Hugenholtz P."/>
            <person name="Kyrpides N.C."/>
            <person name="Klenk H.P."/>
            <person name="Woyke T."/>
        </authorList>
    </citation>
    <scope>NUCLEOTIDE SEQUENCE [LARGE SCALE GENOMIC DNA]</scope>
    <source>
        <strain evidence="8">ATCC 35100 / DSM 5205 / JP2</strain>
    </source>
</reference>
<dbReference type="PIRSF" id="PIRSF019422">
    <property type="entry name" value="MltA"/>
    <property type="match status" value="1"/>
</dbReference>
<dbReference type="SUPFAM" id="SSF50685">
    <property type="entry name" value="Barwin-like endoglucanases"/>
    <property type="match status" value="1"/>
</dbReference>
<evidence type="ECO:0000313" key="7">
    <source>
        <dbReference type="EMBL" id="EIJ35652.1"/>
    </source>
</evidence>
<keyword evidence="2 4" id="KW-0456">Lyase</keyword>
<dbReference type="GO" id="GO:0009253">
    <property type="term" value="P:peptidoglycan catabolic process"/>
    <property type="evidence" value="ECO:0007669"/>
    <property type="project" value="TreeGrafter"/>
</dbReference>
<dbReference type="OrthoDB" id="9783686at2"/>
<dbReference type="EMBL" id="JH651384">
    <property type="protein sequence ID" value="EIJ35652.1"/>
    <property type="molecule type" value="Genomic_DNA"/>
</dbReference>
<dbReference type="GO" id="GO:0009254">
    <property type="term" value="P:peptidoglycan turnover"/>
    <property type="evidence" value="ECO:0007669"/>
    <property type="project" value="UniProtKB-UniRule"/>
</dbReference>
<gene>
    <name evidence="7" type="ORF">Thini_3129</name>
</gene>
<evidence type="ECO:0000256" key="3">
    <source>
        <dbReference type="ARBA" id="ARBA00023316"/>
    </source>
</evidence>
<feature type="chain" id="PRO_5024917325" description="Membrane-bound lytic murein transglycosylase A" evidence="5">
    <location>
        <begin position="23"/>
        <end position="388"/>
    </location>
</feature>
<evidence type="ECO:0000256" key="5">
    <source>
        <dbReference type="SAM" id="SignalP"/>
    </source>
</evidence>
<comment type="function">
    <text evidence="4">Murein-degrading enzyme. May play a role in recycling of muropeptides during cell elongation and/or cell division.</text>
</comment>
<dbReference type="InterPro" id="IPR026044">
    <property type="entry name" value="MltA"/>
</dbReference>
<dbReference type="Pfam" id="PF06725">
    <property type="entry name" value="3D"/>
    <property type="match status" value="1"/>
</dbReference>
<dbReference type="EC" id="4.2.2.n1" evidence="4"/>
<dbReference type="GO" id="GO:0004553">
    <property type="term" value="F:hydrolase activity, hydrolyzing O-glycosyl compounds"/>
    <property type="evidence" value="ECO:0007669"/>
    <property type="project" value="InterPro"/>
</dbReference>
<dbReference type="InterPro" id="IPR005300">
    <property type="entry name" value="MltA_B"/>
</dbReference>
<sequence precursor="true">MLQRLAAVAILMITASSSASMAYTDTSIWESWPTIVAPQPQTQAYQQPHREFTPSRQGSFQPQFQLAAYHPAAPPRDGAIQHGLRSLAKLLERRNPWENTPLMGNSVTHGMLAETVQALLNWNGPLLPETLSRQFDLLPIDSAKGQGLGDFTGYFTPELNGSRIRTGRFKTPVYKMPPRKLANASHADIANGVLTGRGLEIAWVDNPFALYIAQVQGAALIHFTDGSQSLIDYAGNNGKPFSSVSSYLLKTGYKRGSLSNAEINNWLHEHPEKIREVLTSNPRYIFFKETNAIPTTASGNGVIPGHTIAVDNHHIPHGAVLLAELPRFDGNGNPTGTEWRVLFAQDRGKDIRGKGRMDLYLGIGQAAETAAYRISGAHRTYLLMRKPG</sequence>
<accession>A0A656HHG4</accession>
<dbReference type="GO" id="GO:0071555">
    <property type="term" value="P:cell wall organization"/>
    <property type="evidence" value="ECO:0007669"/>
    <property type="project" value="UniProtKB-KW"/>
</dbReference>
<dbReference type="GO" id="GO:0008933">
    <property type="term" value="F:peptidoglycan lytic transglycosylase activity"/>
    <property type="evidence" value="ECO:0007669"/>
    <property type="project" value="TreeGrafter"/>
</dbReference>
<dbReference type="GO" id="GO:0019867">
    <property type="term" value="C:outer membrane"/>
    <property type="evidence" value="ECO:0007669"/>
    <property type="project" value="InterPro"/>
</dbReference>
<dbReference type="InterPro" id="IPR010611">
    <property type="entry name" value="3D_dom"/>
</dbReference>
<feature type="domain" description="Lytic transglycosylase MltA" evidence="6">
    <location>
        <begin position="158"/>
        <end position="288"/>
    </location>
</feature>
<dbReference type="CDD" id="cd14668">
    <property type="entry name" value="mlta_B"/>
    <property type="match status" value="1"/>
</dbReference>
<evidence type="ECO:0000256" key="4">
    <source>
        <dbReference type="PIRNR" id="PIRNR019422"/>
    </source>
</evidence>
<evidence type="ECO:0000313" key="8">
    <source>
        <dbReference type="Proteomes" id="UP000005317"/>
    </source>
</evidence>